<dbReference type="AlphaFoldDB" id="A0A7X2N1U8"/>
<dbReference type="Pfam" id="PF05598">
    <property type="entry name" value="DUF772"/>
    <property type="match status" value="1"/>
</dbReference>
<gene>
    <name evidence="2" type="ORF">FYJ33_15550</name>
</gene>
<evidence type="ECO:0000259" key="1">
    <source>
        <dbReference type="Pfam" id="PF05598"/>
    </source>
</evidence>
<comment type="caution">
    <text evidence="2">The sequence shown here is derived from an EMBL/GenBank/DDBJ whole genome shotgun (WGS) entry which is preliminary data.</text>
</comment>
<keyword evidence="3" id="KW-1185">Reference proteome</keyword>
<protein>
    <submittedName>
        <fullName evidence="2">DDE transposase</fullName>
    </submittedName>
</protein>
<reference evidence="2 3" key="1">
    <citation type="submission" date="2019-08" db="EMBL/GenBank/DDBJ databases">
        <title>In-depth cultivation of the pig gut microbiome towards novel bacterial diversity and tailored functional studies.</title>
        <authorList>
            <person name="Wylensek D."/>
            <person name="Hitch T.C.A."/>
            <person name="Clavel T."/>
        </authorList>
    </citation>
    <scope>NUCLEOTIDE SEQUENCE [LARGE SCALE GENOMIC DNA]</scope>
    <source>
        <strain evidence="2 3">WCA-383-APC-5B</strain>
    </source>
</reference>
<accession>A0A7X2N1U8</accession>
<evidence type="ECO:0000313" key="3">
    <source>
        <dbReference type="Proteomes" id="UP000460287"/>
    </source>
</evidence>
<evidence type="ECO:0000313" key="2">
    <source>
        <dbReference type="EMBL" id="MSR92735.1"/>
    </source>
</evidence>
<dbReference type="InterPro" id="IPR008490">
    <property type="entry name" value="Transposase_InsH_N"/>
</dbReference>
<proteinExistence type="predicted"/>
<dbReference type="Proteomes" id="UP000460287">
    <property type="component" value="Unassembled WGS sequence"/>
</dbReference>
<organism evidence="2 3">
    <name type="scientific">Inconstantimicrobium porci</name>
    <dbReference type="NCBI Taxonomy" id="2652291"/>
    <lineage>
        <taxon>Bacteria</taxon>
        <taxon>Bacillati</taxon>
        <taxon>Bacillota</taxon>
        <taxon>Clostridia</taxon>
        <taxon>Eubacteriales</taxon>
        <taxon>Clostridiaceae</taxon>
        <taxon>Inconstantimicrobium</taxon>
    </lineage>
</organism>
<feature type="domain" description="Transposase InsH N-terminal" evidence="1">
    <location>
        <begin position="18"/>
        <end position="112"/>
    </location>
</feature>
<name>A0A7X2N1U8_9CLOT</name>
<sequence>MQAIKQLSLTDIYSNLDEYFDKDKPKLINLFQENIDLEQLIPQSFFNHYYAATGHPREYSLVSMICALILKSILSITDTTLLLNILNLSSELREFCGFGNKVPDASQFSRFKINFEKDLENFFHSLVEITQPICQEINSELSNILINDTTGIEAYVKENNPKLFDNLFRQAKKLEKADPTFNAHSFTCSRMPKQSYANDDIKLSYINGHYCYALRVSVLTNGLGIIQGFDFADEPDIDISNADTASEAKDEYDAKSLIPTLKSFFTLHDFKYKYFIGDAGFDAVDNYKYLVKEHSMIPIIPLRRVPSLPKPGFNELGIPTCPKDNSLTMKFDGITREKGRADRIKWLCPKSKKARINGKTTYTLSCDNPCTESRCGRVCQIPINNDYRMNTAVPRNSDLWTTLYKIRTIIERANFMVKYPMTLNYTKLSNTKSLKSEFIISAITQQIVLLISNAINKTEHILSIKKLIA</sequence>
<dbReference type="EMBL" id="VULX01000058">
    <property type="protein sequence ID" value="MSR92735.1"/>
    <property type="molecule type" value="Genomic_DNA"/>
</dbReference>